<keyword evidence="2" id="KW-1185">Reference proteome</keyword>
<organism evidence="1 2">
    <name type="scientific">Russula earlei</name>
    <dbReference type="NCBI Taxonomy" id="71964"/>
    <lineage>
        <taxon>Eukaryota</taxon>
        <taxon>Fungi</taxon>
        <taxon>Dikarya</taxon>
        <taxon>Basidiomycota</taxon>
        <taxon>Agaricomycotina</taxon>
        <taxon>Agaricomycetes</taxon>
        <taxon>Russulales</taxon>
        <taxon>Russulaceae</taxon>
        <taxon>Russula</taxon>
    </lineage>
</organism>
<sequence>MEPAAWAGREVQCKFLSTLGGSTPRLRHIRLYDIAFSALPRNLRSSRDLVTLTLGPDLDGEVRSRFPLPETLVAALSEATQLKRLTLRPDHDKNHRIDKQSSDHSDPTNLIRLHTTLPNSTSGVAGINLEDFVSRIDAPIFEQLRVSFHREIGYIDDIPHLSAFISRTEKLTPLPHRILIEVWADAFTIRHWFKRPSSPMEDIRLELGCFGRSNP</sequence>
<protein>
    <submittedName>
        <fullName evidence="1">Uncharacterized protein</fullName>
    </submittedName>
</protein>
<name>A0ACC0UQL6_9AGAM</name>
<evidence type="ECO:0000313" key="1">
    <source>
        <dbReference type="EMBL" id="KAI9513107.1"/>
    </source>
</evidence>
<dbReference type="EMBL" id="JAGFNK010000003">
    <property type="protein sequence ID" value="KAI9513107.1"/>
    <property type="molecule type" value="Genomic_DNA"/>
</dbReference>
<reference evidence="1" key="1">
    <citation type="submission" date="2021-03" db="EMBL/GenBank/DDBJ databases">
        <title>Evolutionary priming and transition to the ectomycorrhizal habit in an iconic lineage of mushroom-forming fungi: is preadaptation a requirement?</title>
        <authorList>
            <consortium name="DOE Joint Genome Institute"/>
            <person name="Looney B.P."/>
            <person name="Miyauchi S."/>
            <person name="Morin E."/>
            <person name="Drula E."/>
            <person name="Courty P.E."/>
            <person name="Chicoki N."/>
            <person name="Fauchery L."/>
            <person name="Kohler A."/>
            <person name="Kuo A."/>
            <person name="LaButti K."/>
            <person name="Pangilinan J."/>
            <person name="Lipzen A."/>
            <person name="Riley R."/>
            <person name="Andreopoulos W."/>
            <person name="He G."/>
            <person name="Johnson J."/>
            <person name="Barry K.W."/>
            <person name="Grigoriev I.V."/>
            <person name="Nagy L."/>
            <person name="Hibbett D."/>
            <person name="Henrissat B."/>
            <person name="Matheny P.B."/>
            <person name="Labbe J."/>
            <person name="Martin A.F."/>
        </authorList>
    </citation>
    <scope>NUCLEOTIDE SEQUENCE</scope>
    <source>
        <strain evidence="1">BPL698</strain>
    </source>
</reference>
<comment type="caution">
    <text evidence="1">The sequence shown here is derived from an EMBL/GenBank/DDBJ whole genome shotgun (WGS) entry which is preliminary data.</text>
</comment>
<gene>
    <name evidence="1" type="ORF">F5148DRAFT_1158794</name>
</gene>
<accession>A0ACC0UQL6</accession>
<evidence type="ECO:0000313" key="2">
    <source>
        <dbReference type="Proteomes" id="UP001207468"/>
    </source>
</evidence>
<dbReference type="Proteomes" id="UP001207468">
    <property type="component" value="Unassembled WGS sequence"/>
</dbReference>
<proteinExistence type="predicted"/>